<dbReference type="OMA" id="VRRRVIM"/>
<comment type="subcellular location">
    <subcellularLocation>
        <location evidence="1">Cytoplasm</location>
    </subcellularLocation>
</comment>
<dbReference type="CTD" id="9953204"/>
<dbReference type="RefSeq" id="XP_003151249.1">
    <property type="nucleotide sequence ID" value="XM_003151201.1"/>
</dbReference>
<keyword evidence="2" id="KW-0963">Cytoplasm</keyword>
<dbReference type="InParanoid" id="A0A1S0TFM8"/>
<dbReference type="SUPFAM" id="SSF50156">
    <property type="entry name" value="PDZ domain-like"/>
    <property type="match status" value="2"/>
</dbReference>
<proteinExistence type="predicted"/>
<sequence length="153" mass="16658">MKYFSCGSLHSGDRILAVDNILLESCTVEEAMRLLQRSGDIVKLRVRKGVTSEQANHDAVQSLIYSIELNRNGGPLGITIASSAERYEPILISYLAPGGLAEKTGAVRVGDRILAVNNESIEGMKAADVMHLLQQCTDPVTIKIMRIFDSKGL</sequence>
<dbReference type="PROSITE" id="PS50106">
    <property type="entry name" value="PDZ"/>
    <property type="match status" value="2"/>
</dbReference>
<name>A0A1S0TFM8_LOALO</name>
<dbReference type="InterPro" id="IPR001478">
    <property type="entry name" value="PDZ"/>
</dbReference>
<dbReference type="PANTHER" id="PTHR46227">
    <property type="entry name" value="GLUTAMATE RECEPTOR-INTERACTING PROTEIN GRIP"/>
    <property type="match status" value="1"/>
</dbReference>
<evidence type="ECO:0000259" key="4">
    <source>
        <dbReference type="PROSITE" id="PS50106"/>
    </source>
</evidence>
<dbReference type="SMART" id="SM00228">
    <property type="entry name" value="PDZ"/>
    <property type="match status" value="2"/>
</dbReference>
<dbReference type="AlphaFoldDB" id="A0A1S0TFM8"/>
<dbReference type="Gene3D" id="2.30.42.10">
    <property type="match status" value="2"/>
</dbReference>
<dbReference type="GO" id="GO:0098887">
    <property type="term" value="P:neurotransmitter receptor transport, endosome to postsynaptic membrane"/>
    <property type="evidence" value="ECO:0007669"/>
    <property type="project" value="TreeGrafter"/>
</dbReference>
<evidence type="ECO:0000256" key="2">
    <source>
        <dbReference type="ARBA" id="ARBA00022490"/>
    </source>
</evidence>
<reference evidence="5" key="1">
    <citation type="submission" date="2012-04" db="EMBL/GenBank/DDBJ databases">
        <title>The Genome Sequence of Loa loa.</title>
        <authorList>
            <consortium name="The Broad Institute Genome Sequencing Platform"/>
            <consortium name="Broad Institute Genome Sequencing Center for Infectious Disease"/>
            <person name="Nutman T.B."/>
            <person name="Fink D.L."/>
            <person name="Russ C."/>
            <person name="Young S."/>
            <person name="Zeng Q."/>
            <person name="Gargeya S."/>
            <person name="Alvarado L."/>
            <person name="Berlin A."/>
            <person name="Chapman S.B."/>
            <person name="Chen Z."/>
            <person name="Freedman E."/>
            <person name="Gellesch M."/>
            <person name="Goldberg J."/>
            <person name="Griggs A."/>
            <person name="Gujja S."/>
            <person name="Heilman E.R."/>
            <person name="Heiman D."/>
            <person name="Howarth C."/>
            <person name="Mehta T."/>
            <person name="Neiman D."/>
            <person name="Pearson M."/>
            <person name="Roberts A."/>
            <person name="Saif S."/>
            <person name="Shea T."/>
            <person name="Shenoy N."/>
            <person name="Sisk P."/>
            <person name="Stolte C."/>
            <person name="Sykes S."/>
            <person name="White J."/>
            <person name="Yandava C."/>
            <person name="Haas B."/>
            <person name="Henn M.R."/>
            <person name="Nusbaum C."/>
            <person name="Birren B."/>
        </authorList>
    </citation>
    <scope>NUCLEOTIDE SEQUENCE [LARGE SCALE GENOMIC DNA]</scope>
</reference>
<accession>A0A1S0TFM8</accession>
<dbReference type="GeneID" id="9953204"/>
<feature type="domain" description="PDZ" evidence="4">
    <location>
        <begin position="1"/>
        <end position="50"/>
    </location>
</feature>
<evidence type="ECO:0000256" key="1">
    <source>
        <dbReference type="ARBA" id="ARBA00004496"/>
    </source>
</evidence>
<keyword evidence="3" id="KW-0677">Repeat</keyword>
<gene>
    <name evidence="5" type="ORF">LOAG_15713</name>
</gene>
<dbReference type="Pfam" id="PF00595">
    <property type="entry name" value="PDZ"/>
    <property type="match status" value="2"/>
</dbReference>
<protein>
    <recommendedName>
        <fullName evidence="4">PDZ domain-containing protein</fullName>
    </recommendedName>
</protein>
<dbReference type="KEGG" id="loa:LOAG_15713"/>
<evidence type="ECO:0000256" key="3">
    <source>
        <dbReference type="ARBA" id="ARBA00022737"/>
    </source>
</evidence>
<dbReference type="PANTHER" id="PTHR46227:SF2">
    <property type="entry name" value="FI03335P"/>
    <property type="match status" value="1"/>
</dbReference>
<dbReference type="InterPro" id="IPR043545">
    <property type="entry name" value="GRIP1/2"/>
</dbReference>
<dbReference type="InterPro" id="IPR036034">
    <property type="entry name" value="PDZ_sf"/>
</dbReference>
<organism evidence="5">
    <name type="scientific">Loa loa</name>
    <name type="common">Eye worm</name>
    <name type="synonym">Filaria loa</name>
    <dbReference type="NCBI Taxonomy" id="7209"/>
    <lineage>
        <taxon>Eukaryota</taxon>
        <taxon>Metazoa</taxon>
        <taxon>Ecdysozoa</taxon>
        <taxon>Nematoda</taxon>
        <taxon>Chromadorea</taxon>
        <taxon>Rhabditida</taxon>
        <taxon>Spirurina</taxon>
        <taxon>Spiruromorpha</taxon>
        <taxon>Filarioidea</taxon>
        <taxon>Onchocercidae</taxon>
        <taxon>Loa</taxon>
    </lineage>
</organism>
<dbReference type="GO" id="GO:0005737">
    <property type="term" value="C:cytoplasm"/>
    <property type="evidence" value="ECO:0007669"/>
    <property type="project" value="UniProtKB-SubCell"/>
</dbReference>
<evidence type="ECO:0000313" key="5">
    <source>
        <dbReference type="EMBL" id="EFO12820.1"/>
    </source>
</evidence>
<dbReference type="OrthoDB" id="75502at2759"/>
<dbReference type="EMBL" id="JH714583">
    <property type="protein sequence ID" value="EFO12820.1"/>
    <property type="molecule type" value="Genomic_DNA"/>
</dbReference>
<feature type="domain" description="PDZ" evidence="4">
    <location>
        <begin position="66"/>
        <end position="148"/>
    </location>
</feature>